<protein>
    <submittedName>
        <fullName evidence="1">Uncharacterized protein</fullName>
    </submittedName>
</protein>
<organism evidence="1 2">
    <name type="scientific">Tenebrionibacter intestinalis</name>
    <dbReference type="NCBI Taxonomy" id="2799638"/>
    <lineage>
        <taxon>Bacteria</taxon>
        <taxon>Pseudomonadati</taxon>
        <taxon>Pseudomonadota</taxon>
        <taxon>Gammaproteobacteria</taxon>
        <taxon>Enterobacterales</taxon>
        <taxon>Enterobacteriaceae</taxon>
        <taxon>Tenebrionibacter/Tenebrionicola group</taxon>
        <taxon>Tenebrionibacter</taxon>
    </lineage>
</organism>
<keyword evidence="2" id="KW-1185">Reference proteome</keyword>
<reference evidence="1" key="1">
    <citation type="submission" date="2021-01" db="EMBL/GenBank/DDBJ databases">
        <title>Intestinitalea alba gen. nov., sp. nov., a novel genus of the family Enterobacteriaceae, isolated from the gut of the plastic-eating mealworm Tenebrio molitor L.</title>
        <authorList>
            <person name="Yang Y."/>
        </authorList>
    </citation>
    <scope>NUCLEOTIDE SEQUENCE</scope>
    <source>
        <strain evidence="1">BIT-L3</strain>
    </source>
</reference>
<dbReference type="RefSeq" id="WP_238711857.1">
    <property type="nucleotide sequence ID" value="NZ_JAEPBH010000001.1"/>
</dbReference>
<evidence type="ECO:0000313" key="1">
    <source>
        <dbReference type="EMBL" id="MBK4713866.1"/>
    </source>
</evidence>
<comment type="caution">
    <text evidence="1">The sequence shown here is derived from an EMBL/GenBank/DDBJ whole genome shotgun (WGS) entry which is preliminary data.</text>
</comment>
<name>A0A8K0XVH5_9ENTR</name>
<proteinExistence type="predicted"/>
<gene>
    <name evidence="1" type="ORF">JJB97_00670</name>
</gene>
<evidence type="ECO:0000313" key="2">
    <source>
        <dbReference type="Proteomes" id="UP000659047"/>
    </source>
</evidence>
<accession>A0A8K0XVH5</accession>
<sequence>MKLNKKPGEINALIFTCLPQRRKKRGFFLLCQQSELSHGSFYCRAAIIAFPFSTCVHFNHAFCDMMKKREFFLFLPVQTVLHERF</sequence>
<dbReference type="EMBL" id="JAEPBH010000001">
    <property type="protein sequence ID" value="MBK4713866.1"/>
    <property type="molecule type" value="Genomic_DNA"/>
</dbReference>
<dbReference type="Proteomes" id="UP000659047">
    <property type="component" value="Unassembled WGS sequence"/>
</dbReference>
<dbReference type="AlphaFoldDB" id="A0A8K0XVH5"/>